<dbReference type="AlphaFoldDB" id="A0A6J2WRM4"/>
<reference evidence="11" key="1">
    <citation type="submission" date="2025-08" db="UniProtKB">
        <authorList>
            <consortium name="RefSeq"/>
        </authorList>
    </citation>
    <scope>IDENTIFICATION</scope>
</reference>
<evidence type="ECO:0000256" key="6">
    <source>
        <dbReference type="ARBA" id="ARBA00023180"/>
    </source>
</evidence>
<evidence type="ECO:0000256" key="1">
    <source>
        <dbReference type="ARBA" id="ARBA00004127"/>
    </source>
</evidence>
<dbReference type="Pfam" id="PF00335">
    <property type="entry name" value="Tetraspanin"/>
    <property type="match status" value="1"/>
</dbReference>
<dbReference type="GeneID" id="115826718"/>
<accession>A0A6J2WRM4</accession>
<comment type="subunit">
    <text evidence="7">Interacts with SLC19A2. Interacts with NTRK1/TRKA.</text>
</comment>
<dbReference type="Gene3D" id="1.10.1450.10">
    <property type="entry name" value="Tetraspanin"/>
    <property type="match status" value="1"/>
</dbReference>
<evidence type="ECO:0000256" key="3">
    <source>
        <dbReference type="ARBA" id="ARBA00022692"/>
    </source>
</evidence>
<feature type="transmembrane region" description="Helical" evidence="9">
    <location>
        <begin position="80"/>
        <end position="104"/>
    </location>
</feature>
<feature type="transmembrane region" description="Helical" evidence="9">
    <location>
        <begin position="7"/>
        <end position="30"/>
    </location>
</feature>
<comment type="subcellular location">
    <subcellularLocation>
        <location evidence="1">Endomembrane system</location>
        <topology evidence="1">Multi-pass membrane protein</topology>
    </subcellularLocation>
    <subcellularLocation>
        <location evidence="9">Membrane</location>
        <topology evidence="9">Multi-pass membrane protein</topology>
    </subcellularLocation>
</comment>
<dbReference type="OrthoDB" id="10033535at2759"/>
<evidence type="ECO:0000256" key="4">
    <source>
        <dbReference type="ARBA" id="ARBA00022989"/>
    </source>
</evidence>
<keyword evidence="5 9" id="KW-0472">Membrane</keyword>
<dbReference type="InterPro" id="IPR008952">
    <property type="entry name" value="Tetraspanin_EC2_sf"/>
</dbReference>
<evidence type="ECO:0000256" key="9">
    <source>
        <dbReference type="RuleBase" id="RU361218"/>
    </source>
</evidence>
<evidence type="ECO:0000256" key="5">
    <source>
        <dbReference type="ARBA" id="ARBA00023136"/>
    </source>
</evidence>
<comment type="function">
    <text evidence="8">Structural component of specialized membrane microdomains known as tetraspanin-enriched microdomains (TERMs), which act as platforms for receptor clustering and signaling. Participates thereby in diverse biological functions such as cell signal transduction, adhesion, migration and protein trafficking. Regulates neuronal differentiation in response to NGF by facilitating NGF-mediated activation of NTRK1/TRKA receptor tyrosine kinase and subsequent downstream signaling pathways. Plays a role in the inhibition of TNFalpha-induced apoptosis. Mechanistically, inhibits the NF-kappa-B signaling pathway by blocking phosphorylation of CHUK. Also promotes the stability of the thiamine transporter 1/SLC19A2 in intestinal epithelial cells leading to an increase of thiamine uptake process.</text>
</comment>
<feature type="transmembrane region" description="Helical" evidence="9">
    <location>
        <begin position="50"/>
        <end position="73"/>
    </location>
</feature>
<keyword evidence="3 9" id="KW-0812">Transmembrane</keyword>
<comment type="similarity">
    <text evidence="2 9">Belongs to the tetraspanin (TM4SF) family.</text>
</comment>
<gene>
    <name evidence="11" type="primary">LOC115826718</name>
</gene>
<proteinExistence type="inferred from homology"/>
<comment type="caution">
    <text evidence="9">Lacks conserved residue(s) required for the propagation of feature annotation.</text>
</comment>
<name>A0A6J2WRM4_CHACN</name>
<dbReference type="GO" id="GO:0005886">
    <property type="term" value="C:plasma membrane"/>
    <property type="evidence" value="ECO:0007669"/>
    <property type="project" value="TreeGrafter"/>
</dbReference>
<sequence>MLWLRCSVILLCATISVSGFALLSLGVWVLYGVSTFVVVLEPYSAQLTNISYICIGLGAILFLSGLTGCCGAWNENRCLIMLFCVIMTMLFLVQIVSTVFIMAYRELVGLMVRQAFKTSLKEFYMGPGATDPVSIAWNTVMIKFKCCGFENSTADFRNSVFSSTTGQLYPRTCCVNKIQPECDGVSVVPHLIQPKSCFGTVIAAIQEQSAMLGATGGGICILELAAMCLAMTLFVKLSVMQYSHSEGRAP</sequence>
<keyword evidence="10" id="KW-1185">Reference proteome</keyword>
<dbReference type="InParanoid" id="A0A6J2WRM4"/>
<evidence type="ECO:0000256" key="7">
    <source>
        <dbReference type="ARBA" id="ARBA00046464"/>
    </source>
</evidence>
<dbReference type="SUPFAM" id="SSF48652">
    <property type="entry name" value="Tetraspanin"/>
    <property type="match status" value="1"/>
</dbReference>
<evidence type="ECO:0000313" key="10">
    <source>
        <dbReference type="Proteomes" id="UP000504632"/>
    </source>
</evidence>
<evidence type="ECO:0000256" key="2">
    <source>
        <dbReference type="ARBA" id="ARBA00006840"/>
    </source>
</evidence>
<dbReference type="GO" id="GO:0012505">
    <property type="term" value="C:endomembrane system"/>
    <property type="evidence" value="ECO:0007669"/>
    <property type="project" value="UniProtKB-SubCell"/>
</dbReference>
<dbReference type="Proteomes" id="UP000504632">
    <property type="component" value="Chromosome 13"/>
</dbReference>
<dbReference type="InterPro" id="IPR000301">
    <property type="entry name" value="Tetraspanin_animals"/>
</dbReference>
<dbReference type="PIRSF" id="PIRSF002419">
    <property type="entry name" value="Tetraspanin"/>
    <property type="match status" value="1"/>
</dbReference>
<dbReference type="RefSeq" id="XP_030646462.1">
    <property type="nucleotide sequence ID" value="XM_030790602.1"/>
</dbReference>
<protein>
    <recommendedName>
        <fullName evidence="9">Tetraspanin</fullName>
    </recommendedName>
</protein>
<dbReference type="PANTHER" id="PTHR19282:SF216">
    <property type="entry name" value="TETRASPANIN-1"/>
    <property type="match status" value="1"/>
</dbReference>
<organism evidence="10 11">
    <name type="scientific">Chanos chanos</name>
    <name type="common">Milkfish</name>
    <name type="synonym">Mugil chanos</name>
    <dbReference type="NCBI Taxonomy" id="29144"/>
    <lineage>
        <taxon>Eukaryota</taxon>
        <taxon>Metazoa</taxon>
        <taxon>Chordata</taxon>
        <taxon>Craniata</taxon>
        <taxon>Vertebrata</taxon>
        <taxon>Euteleostomi</taxon>
        <taxon>Actinopterygii</taxon>
        <taxon>Neopterygii</taxon>
        <taxon>Teleostei</taxon>
        <taxon>Ostariophysi</taxon>
        <taxon>Gonorynchiformes</taxon>
        <taxon>Chanidae</taxon>
        <taxon>Chanos</taxon>
    </lineage>
</organism>
<evidence type="ECO:0000256" key="8">
    <source>
        <dbReference type="ARBA" id="ARBA00054958"/>
    </source>
</evidence>
<dbReference type="PANTHER" id="PTHR19282">
    <property type="entry name" value="TETRASPANIN"/>
    <property type="match status" value="1"/>
</dbReference>
<dbReference type="PRINTS" id="PR00259">
    <property type="entry name" value="TMFOUR"/>
</dbReference>
<dbReference type="InterPro" id="IPR018499">
    <property type="entry name" value="Tetraspanin/Peripherin"/>
</dbReference>
<evidence type="ECO:0000313" key="11">
    <source>
        <dbReference type="RefSeq" id="XP_030646462.1"/>
    </source>
</evidence>
<keyword evidence="6" id="KW-0325">Glycoprotein</keyword>
<keyword evidence="4 9" id="KW-1133">Transmembrane helix</keyword>